<dbReference type="PRINTS" id="PR00598">
    <property type="entry name" value="HTHMARR"/>
</dbReference>
<dbReference type="Gene3D" id="1.10.10.10">
    <property type="entry name" value="Winged helix-like DNA-binding domain superfamily/Winged helix DNA-binding domain"/>
    <property type="match status" value="1"/>
</dbReference>
<dbReference type="InterPro" id="IPR036390">
    <property type="entry name" value="WH_DNA-bd_sf"/>
</dbReference>
<keyword evidence="3" id="KW-1185">Reference proteome</keyword>
<organism evidence="2 3">
    <name type="scientific">Lentzea indica</name>
    <dbReference type="NCBI Taxonomy" id="2604800"/>
    <lineage>
        <taxon>Bacteria</taxon>
        <taxon>Bacillati</taxon>
        <taxon>Actinomycetota</taxon>
        <taxon>Actinomycetes</taxon>
        <taxon>Pseudonocardiales</taxon>
        <taxon>Pseudonocardiaceae</taxon>
        <taxon>Lentzea</taxon>
    </lineage>
</organism>
<reference evidence="2 3" key="1">
    <citation type="submission" date="2019-08" db="EMBL/GenBank/DDBJ databases">
        <title>Lentzea from Indian Himalayas.</title>
        <authorList>
            <person name="Mandal S."/>
            <person name="Mallick Gupta A."/>
            <person name="Maiti P.K."/>
            <person name="Sarkar J."/>
            <person name="Mandal S."/>
        </authorList>
    </citation>
    <scope>NUCLEOTIDE SEQUENCE [LARGE SCALE GENOMIC DNA]</scope>
    <source>
        <strain evidence="2 3">PSKA42</strain>
    </source>
</reference>
<sequence>MPKVCHADVLFHRRSARAIIGRVTALDEDFGWTLGVVFRAYVKATNAAVGDLPGGHRGYQILTAAIREQPESQSALCQQLGIDRTVMTYLLDDLERASLVVRKPAPTDRRTRLVVATEVGHERLLELDRRLALAEAHVLSGLSKGDRETFKKLLCRLAGHVNELDPVPSACQAVQDIAASAP</sequence>
<accession>A0ABX1FMI6</accession>
<comment type="caution">
    <text evidence="2">The sequence shown here is derived from an EMBL/GenBank/DDBJ whole genome shotgun (WGS) entry which is preliminary data.</text>
</comment>
<dbReference type="Proteomes" id="UP001515943">
    <property type="component" value="Unassembled WGS sequence"/>
</dbReference>
<dbReference type="PANTHER" id="PTHR33164:SF43">
    <property type="entry name" value="HTH-TYPE TRANSCRIPTIONAL REPRESSOR YETL"/>
    <property type="match status" value="1"/>
</dbReference>
<dbReference type="InterPro" id="IPR000835">
    <property type="entry name" value="HTH_MarR-typ"/>
</dbReference>
<dbReference type="PANTHER" id="PTHR33164">
    <property type="entry name" value="TRANSCRIPTIONAL REGULATOR, MARR FAMILY"/>
    <property type="match status" value="1"/>
</dbReference>
<evidence type="ECO:0000259" key="1">
    <source>
        <dbReference type="PROSITE" id="PS50995"/>
    </source>
</evidence>
<feature type="domain" description="HTH marR-type" evidence="1">
    <location>
        <begin position="27"/>
        <end position="159"/>
    </location>
</feature>
<dbReference type="InterPro" id="IPR036388">
    <property type="entry name" value="WH-like_DNA-bd_sf"/>
</dbReference>
<proteinExistence type="predicted"/>
<name>A0ABX1FMI6_9PSEU</name>
<dbReference type="InterPro" id="IPR039422">
    <property type="entry name" value="MarR/SlyA-like"/>
</dbReference>
<dbReference type="EMBL" id="VSRL01000112">
    <property type="protein sequence ID" value="NKE60204.1"/>
    <property type="molecule type" value="Genomic_DNA"/>
</dbReference>
<gene>
    <name evidence="2" type="ORF">FXN61_26750</name>
</gene>
<evidence type="ECO:0000313" key="3">
    <source>
        <dbReference type="Proteomes" id="UP001515943"/>
    </source>
</evidence>
<dbReference type="PROSITE" id="PS50995">
    <property type="entry name" value="HTH_MARR_2"/>
    <property type="match status" value="1"/>
</dbReference>
<evidence type="ECO:0000313" key="2">
    <source>
        <dbReference type="EMBL" id="NKE60204.1"/>
    </source>
</evidence>
<dbReference type="SUPFAM" id="SSF46785">
    <property type="entry name" value="Winged helix' DNA-binding domain"/>
    <property type="match status" value="1"/>
</dbReference>
<protein>
    <submittedName>
        <fullName evidence="2">Winged helix-turn-helix transcriptional regulator</fullName>
    </submittedName>
</protein>
<dbReference type="SMART" id="SM00347">
    <property type="entry name" value="HTH_MARR"/>
    <property type="match status" value="1"/>
</dbReference>
<dbReference type="Pfam" id="PF12802">
    <property type="entry name" value="MarR_2"/>
    <property type="match status" value="1"/>
</dbReference>